<dbReference type="EMBL" id="JACOIJ010000005">
    <property type="protein sequence ID" value="MBD1428795.1"/>
    <property type="molecule type" value="Genomic_DNA"/>
</dbReference>
<keyword evidence="2" id="KW-0456">Lyase</keyword>
<keyword evidence="2" id="KW-0418">Kinase</keyword>
<keyword evidence="3" id="KW-1185">Reference proteome</keyword>
<dbReference type="InterPro" id="IPR012669">
    <property type="entry name" value="Pectate_lyase"/>
</dbReference>
<reference evidence="2 3" key="1">
    <citation type="submission" date="2020-08" db="EMBL/GenBank/DDBJ databases">
        <title>Sphingobacterium sp. DN04309 isolated from aquaculture water.</title>
        <authorList>
            <person name="Zhang M."/>
        </authorList>
    </citation>
    <scope>NUCLEOTIDE SEQUENCE [LARGE SCALE GENOMIC DNA]</scope>
    <source>
        <strain evidence="2 3">DN04309</strain>
    </source>
</reference>
<dbReference type="SUPFAM" id="SSF81853">
    <property type="entry name" value="Family 10 polysaccharide lyase"/>
    <property type="match status" value="1"/>
</dbReference>
<dbReference type="NCBIfam" id="TIGR02474">
    <property type="entry name" value="pec_lyase"/>
    <property type="match status" value="1"/>
</dbReference>
<feature type="chain" id="PRO_5046227376" evidence="1">
    <location>
        <begin position="19"/>
        <end position="341"/>
    </location>
</feature>
<proteinExistence type="predicted"/>
<dbReference type="Gene3D" id="1.50.10.20">
    <property type="match status" value="1"/>
</dbReference>
<organism evidence="2 3">
    <name type="scientific">Sphingobacterium litopenaei</name>
    <dbReference type="NCBI Taxonomy" id="2763500"/>
    <lineage>
        <taxon>Bacteria</taxon>
        <taxon>Pseudomonadati</taxon>
        <taxon>Bacteroidota</taxon>
        <taxon>Sphingobacteriia</taxon>
        <taxon>Sphingobacteriales</taxon>
        <taxon>Sphingobacteriaceae</taxon>
        <taxon>Sphingobacterium</taxon>
    </lineage>
</organism>
<name>A0ABR7YBY0_9SPHI</name>
<dbReference type="PROSITE" id="PS51257">
    <property type="entry name" value="PROKAR_LIPOPROTEIN"/>
    <property type="match status" value="1"/>
</dbReference>
<evidence type="ECO:0000256" key="1">
    <source>
        <dbReference type="SAM" id="SignalP"/>
    </source>
</evidence>
<sequence>MRLILSMLWVCVMTGCMAQKTPPSPSDVWDRMLEYQLPNGGWAKHYTDGTAVDYSKPITSSLKLKIATDGIYATIDNHATTREIQALAEGFQKTSKKQYKDAVIKGINYLLSAQYENGGFPQYFPDTRNYRSQITFNDNAMINVLTLLREVGSESDLYNFIDVDLRVKAQQAVEKGIDCILRAQLVANGQLTIWAAQYDENLKPAQARKFEPVSLTSSESVGIVRFLMKEKPSQQIILAIESAIKWFENNKIEGYRFDTVKKSNGKMERKLVPDAGSVVWSRFYEIGTNKPIFGDRDDTVHYNFDEISEERKNGYAWFGEWPLNLIKNNYPKWLKSIQSNK</sequence>
<dbReference type="Pfam" id="PF09492">
    <property type="entry name" value="Pec_lyase"/>
    <property type="match status" value="1"/>
</dbReference>
<keyword evidence="1" id="KW-0732">Signal</keyword>
<dbReference type="EC" id="4.2.2.2" evidence="2"/>
<comment type="caution">
    <text evidence="2">The sequence shown here is derived from an EMBL/GenBank/DDBJ whole genome shotgun (WGS) entry which is preliminary data.</text>
</comment>
<dbReference type="GO" id="GO:0030570">
    <property type="term" value="F:pectate lyase activity"/>
    <property type="evidence" value="ECO:0007669"/>
    <property type="project" value="UniProtKB-EC"/>
</dbReference>
<gene>
    <name evidence="2" type="primary">pelA</name>
    <name evidence="2" type="ORF">H8B04_04280</name>
</gene>
<dbReference type="Proteomes" id="UP000651271">
    <property type="component" value="Unassembled WGS sequence"/>
</dbReference>
<evidence type="ECO:0000313" key="3">
    <source>
        <dbReference type="Proteomes" id="UP000651271"/>
    </source>
</evidence>
<accession>A0ABR7YBY0</accession>
<keyword evidence="2" id="KW-0808">Transferase</keyword>
<dbReference type="GO" id="GO:0016301">
    <property type="term" value="F:kinase activity"/>
    <property type="evidence" value="ECO:0007669"/>
    <property type="project" value="UniProtKB-KW"/>
</dbReference>
<dbReference type="RefSeq" id="WP_190301562.1">
    <property type="nucleotide sequence ID" value="NZ_JACOIJ010000005.1"/>
</dbReference>
<evidence type="ECO:0000313" key="2">
    <source>
        <dbReference type="EMBL" id="MBD1428795.1"/>
    </source>
</evidence>
<protein>
    <submittedName>
        <fullName evidence="2">Pectate lyase</fullName>
        <ecNumber evidence="2">4.2.2.2</ecNumber>
    </submittedName>
</protein>
<feature type="signal peptide" evidence="1">
    <location>
        <begin position="1"/>
        <end position="18"/>
    </location>
</feature>